<evidence type="ECO:0000313" key="2">
    <source>
        <dbReference type="EMBL" id="TNV83634.1"/>
    </source>
</evidence>
<comment type="caution">
    <text evidence="2">The sequence shown here is derived from an EMBL/GenBank/DDBJ whole genome shotgun (WGS) entry which is preliminary data.</text>
</comment>
<sequence length="798" mass="86460">MDFKTRFQGKISHITKDGAIDNAILQTNQMVPIGKTPAQIQGVTGLSTPVEPIMQTPISKNDGGGGSSSQKMQNGNSGGYNSNNFSSAAATLQQHARQPVPQKPAAPSLKSEAFNYESDAGMSTSSINNRQSDSDFEGGSNRQNAQYQSNTPLSVKQKTQNQASHHSHTTSATKAPSSSIQTIDIVKDNIYLKGGNSMADALMSQTKQAYGQNVTGLSIAMRMKKNREAATGGQPTLAILDQAPSGGKHGAPGTNSYAQQLAARDSYGNDGNPPSQLSSINGNSKPPSGSSILRQSVERQRSTSFVSVSKQIMGGGAASGAKNYESRDSLSVARTTEIENKNLGPHSIDVSLNDRVKNISVKRNYSQAIKTQQPPNSNQQELEIQKRAVSVANNPKEHISSTSLNNDLQIVKGPTTNVSVGNSLIGSQISNQSPNKNQYSQKSLQQPPRRAGAYRSAGSKSEQNTEEQTVQRRDNERILGLHGQNMMNANPLSVNPYQQHFMNHQPGPLSPEQLQQQLLMMQQQILLLQQQQQINGQLPPNSSPPMLHQHQSIPHMQPPGKPYKATHADVYRQIELADKNFQQPLIGGGGGGPGEPGSDSYYKQYQMQRASAGISGISPDQISSTSEGGTRSNYKPYTVKDYKQLQTTVQSLRMGGLGANIGGEEWEKARKKLEAAQEYAKSLRSGQTLPGAMASGNSSSFKRKDNTQKEKTARDKALEFAKNIPKPKLAKAASSDGQSVSGYSQGYQQQNQHDHGVIEEEPFDEYGNTLKGSEMNDLNARHDDLSNEVDRIKRSMFK</sequence>
<keyword evidence="3" id="KW-1185">Reference proteome</keyword>
<evidence type="ECO:0000256" key="1">
    <source>
        <dbReference type="SAM" id="MobiDB-lite"/>
    </source>
</evidence>
<feature type="region of interest" description="Disordered" evidence="1">
    <location>
        <begin position="226"/>
        <end position="309"/>
    </location>
</feature>
<feature type="region of interest" description="Disordered" evidence="1">
    <location>
        <begin position="422"/>
        <end position="473"/>
    </location>
</feature>
<feature type="region of interest" description="Disordered" evidence="1">
    <location>
        <begin position="544"/>
        <end position="563"/>
    </location>
</feature>
<protein>
    <submittedName>
        <fullName evidence="2">Uncharacterized protein</fullName>
    </submittedName>
</protein>
<feature type="region of interest" description="Disordered" evidence="1">
    <location>
        <begin position="683"/>
        <end position="714"/>
    </location>
</feature>
<proteinExistence type="predicted"/>
<gene>
    <name evidence="2" type="ORF">FGO68_gene774</name>
</gene>
<dbReference type="Pfam" id="PF15261">
    <property type="entry name" value="JHY"/>
    <property type="match status" value="1"/>
</dbReference>
<feature type="compositionally biased region" description="Polar residues" evidence="1">
    <location>
        <begin position="121"/>
        <end position="131"/>
    </location>
</feature>
<evidence type="ECO:0000313" key="3">
    <source>
        <dbReference type="Proteomes" id="UP000785679"/>
    </source>
</evidence>
<feature type="compositionally biased region" description="Polar residues" evidence="1">
    <location>
        <begin position="140"/>
        <end position="179"/>
    </location>
</feature>
<feature type="compositionally biased region" description="Polar residues" evidence="1">
    <location>
        <begin position="458"/>
        <end position="468"/>
    </location>
</feature>
<dbReference type="OrthoDB" id="304995at2759"/>
<feature type="compositionally biased region" description="Low complexity" evidence="1">
    <location>
        <begin position="734"/>
        <end position="751"/>
    </location>
</feature>
<feature type="compositionally biased region" description="Basic and acidic residues" evidence="1">
    <location>
        <begin position="702"/>
        <end position="714"/>
    </location>
</feature>
<feature type="compositionally biased region" description="Polar residues" evidence="1">
    <location>
        <begin position="422"/>
        <end position="446"/>
    </location>
</feature>
<feature type="compositionally biased region" description="Low complexity" evidence="1">
    <location>
        <begin position="79"/>
        <end position="90"/>
    </location>
</feature>
<dbReference type="InterPro" id="IPR027968">
    <property type="entry name" value="JHY"/>
</dbReference>
<dbReference type="EMBL" id="RRYP01003630">
    <property type="protein sequence ID" value="TNV83634.1"/>
    <property type="molecule type" value="Genomic_DNA"/>
</dbReference>
<reference evidence="2" key="1">
    <citation type="submission" date="2019-06" db="EMBL/GenBank/DDBJ databases">
        <authorList>
            <person name="Zheng W."/>
        </authorList>
    </citation>
    <scope>NUCLEOTIDE SEQUENCE</scope>
    <source>
        <strain evidence="2">QDHG01</strain>
    </source>
</reference>
<accession>A0A8J8P0M7</accession>
<dbReference type="Proteomes" id="UP000785679">
    <property type="component" value="Unassembled WGS sequence"/>
</dbReference>
<organism evidence="2 3">
    <name type="scientific">Halteria grandinella</name>
    <dbReference type="NCBI Taxonomy" id="5974"/>
    <lineage>
        <taxon>Eukaryota</taxon>
        <taxon>Sar</taxon>
        <taxon>Alveolata</taxon>
        <taxon>Ciliophora</taxon>
        <taxon>Intramacronucleata</taxon>
        <taxon>Spirotrichea</taxon>
        <taxon>Stichotrichia</taxon>
        <taxon>Sporadotrichida</taxon>
        <taxon>Halteriidae</taxon>
        <taxon>Halteria</taxon>
    </lineage>
</organism>
<feature type="region of interest" description="Disordered" evidence="1">
    <location>
        <begin position="613"/>
        <end position="632"/>
    </location>
</feature>
<name>A0A8J8P0M7_HALGN</name>
<feature type="region of interest" description="Disordered" evidence="1">
    <location>
        <begin position="119"/>
        <end position="179"/>
    </location>
</feature>
<dbReference type="AlphaFoldDB" id="A0A8J8P0M7"/>
<feature type="compositionally biased region" description="Polar residues" evidence="1">
    <location>
        <begin position="618"/>
        <end position="632"/>
    </location>
</feature>
<feature type="region of interest" description="Disordered" evidence="1">
    <location>
        <begin position="727"/>
        <end position="753"/>
    </location>
</feature>
<feature type="region of interest" description="Disordered" evidence="1">
    <location>
        <begin position="50"/>
        <end position="107"/>
    </location>
</feature>
<feature type="compositionally biased region" description="Polar residues" evidence="1">
    <location>
        <begin position="272"/>
        <end position="294"/>
    </location>
</feature>